<gene>
    <name evidence="4" type="ORF">BGZ96_002118</name>
</gene>
<proteinExistence type="predicted"/>
<dbReference type="EMBL" id="JAAAIM010000139">
    <property type="protein sequence ID" value="KAG0293895.1"/>
    <property type="molecule type" value="Genomic_DNA"/>
</dbReference>
<dbReference type="InterPro" id="IPR005018">
    <property type="entry name" value="DOMON_domain"/>
</dbReference>
<evidence type="ECO:0000256" key="1">
    <source>
        <dbReference type="SAM" id="MobiDB-lite"/>
    </source>
</evidence>
<dbReference type="PANTHER" id="PTHR47797">
    <property type="entry name" value="DEHYDROGENASE, PUTATIVE (AFU_ORTHOLOGUE AFUA_8G05805)-RELATED"/>
    <property type="match status" value="1"/>
</dbReference>
<dbReference type="Gene3D" id="2.60.40.1210">
    <property type="entry name" value="Cellobiose dehydrogenase, cytochrome domain"/>
    <property type="match status" value="1"/>
</dbReference>
<dbReference type="PROSITE" id="PS50836">
    <property type="entry name" value="DOMON"/>
    <property type="match status" value="1"/>
</dbReference>
<keyword evidence="2" id="KW-0732">Signal</keyword>
<evidence type="ECO:0000256" key="2">
    <source>
        <dbReference type="SAM" id="SignalP"/>
    </source>
</evidence>
<feature type="region of interest" description="Disordered" evidence="1">
    <location>
        <begin position="200"/>
        <end position="237"/>
    </location>
</feature>
<feature type="compositionally biased region" description="Low complexity" evidence="1">
    <location>
        <begin position="200"/>
        <end position="224"/>
    </location>
</feature>
<reference evidence="4 5" key="1">
    <citation type="journal article" date="2020" name="Fungal Divers.">
        <title>Resolving the Mortierellaceae phylogeny through synthesis of multi-gene phylogenetics and phylogenomics.</title>
        <authorList>
            <person name="Vandepol N."/>
            <person name="Liber J."/>
            <person name="Desiro A."/>
            <person name="Na H."/>
            <person name="Kennedy M."/>
            <person name="Barry K."/>
            <person name="Grigoriev I.V."/>
            <person name="Miller A.N."/>
            <person name="O'Donnell K."/>
            <person name="Stajich J.E."/>
            <person name="Bonito G."/>
        </authorList>
    </citation>
    <scope>NUCLEOTIDE SEQUENCE [LARGE SCALE GENOMIC DNA]</scope>
    <source>
        <strain evidence="4 5">AD045</strain>
    </source>
</reference>
<comment type="caution">
    <text evidence="4">The sequence shown here is derived from an EMBL/GenBank/DDBJ whole genome shotgun (WGS) entry which is preliminary data.</text>
</comment>
<dbReference type="SUPFAM" id="SSF49344">
    <property type="entry name" value="CBD9-like"/>
    <property type="match status" value="1"/>
</dbReference>
<feature type="domain" description="DOMON" evidence="3">
    <location>
        <begin position="36"/>
        <end position="164"/>
    </location>
</feature>
<feature type="signal peptide" evidence="2">
    <location>
        <begin position="1"/>
        <end position="30"/>
    </location>
</feature>
<sequence length="260" mass="25904">MSISTRSGRLKASIGIPAILALAALSTVQAQQLCSQQLCITATVFSKESTTIEFSLSAQIDSVGWVGMGIGGQTGGMAGNDLAICWPENAAGTGAIISQRSAIMNGPPSAPATPPAFKIQIPKSGFITASTPKRFTCTFSRPLNLATSPIAGTAASVNVIYAVGLRPVVGGAGGDPQKASIQEHTFTGSGSLQIVKKAGTSAGSAGNGTATLTSAAPGATNAPGTGTGGGSTSPSTEELLRTQDEINTLVKVHGGLHALL</sequence>
<dbReference type="Pfam" id="PF03351">
    <property type="entry name" value="DOMON"/>
    <property type="match status" value="1"/>
</dbReference>
<evidence type="ECO:0000313" key="5">
    <source>
        <dbReference type="Proteomes" id="UP001194696"/>
    </source>
</evidence>
<dbReference type="PANTHER" id="PTHR47797:SF3">
    <property type="entry name" value="CYTOCHROME B561 DOMAIN-CONTAINING PROTEIN"/>
    <property type="match status" value="1"/>
</dbReference>
<evidence type="ECO:0000313" key="4">
    <source>
        <dbReference type="EMBL" id="KAG0293895.1"/>
    </source>
</evidence>
<feature type="chain" id="PRO_5046066314" description="DOMON domain-containing protein" evidence="2">
    <location>
        <begin position="31"/>
        <end position="260"/>
    </location>
</feature>
<dbReference type="SMART" id="SM00664">
    <property type="entry name" value="DoH"/>
    <property type="match status" value="1"/>
</dbReference>
<name>A0ABQ7K9A7_9FUNG</name>
<accession>A0ABQ7K9A7</accession>
<organism evidence="4 5">
    <name type="scientific">Linnemannia gamsii</name>
    <dbReference type="NCBI Taxonomy" id="64522"/>
    <lineage>
        <taxon>Eukaryota</taxon>
        <taxon>Fungi</taxon>
        <taxon>Fungi incertae sedis</taxon>
        <taxon>Mucoromycota</taxon>
        <taxon>Mortierellomycotina</taxon>
        <taxon>Mortierellomycetes</taxon>
        <taxon>Mortierellales</taxon>
        <taxon>Mortierellaceae</taxon>
        <taxon>Linnemannia</taxon>
    </lineage>
</organism>
<keyword evidence="5" id="KW-1185">Reference proteome</keyword>
<protein>
    <recommendedName>
        <fullName evidence="3">DOMON domain-containing protein</fullName>
    </recommendedName>
</protein>
<evidence type="ECO:0000259" key="3">
    <source>
        <dbReference type="PROSITE" id="PS50836"/>
    </source>
</evidence>
<dbReference type="Proteomes" id="UP001194696">
    <property type="component" value="Unassembled WGS sequence"/>
</dbReference>